<evidence type="ECO:0000256" key="4">
    <source>
        <dbReference type="ARBA" id="ARBA00022597"/>
    </source>
</evidence>
<evidence type="ECO:0000256" key="6">
    <source>
        <dbReference type="ARBA" id="ARBA00022683"/>
    </source>
</evidence>
<dbReference type="InterPro" id="IPR010973">
    <property type="entry name" value="PTS_IIBC_sucr"/>
</dbReference>
<comment type="caution">
    <text evidence="16">The sequence shown here is derived from an EMBL/GenBank/DDBJ whole genome shotgun (WGS) entry which is preliminary data.</text>
</comment>
<evidence type="ECO:0000313" key="16">
    <source>
        <dbReference type="EMBL" id="MBD7969583.1"/>
    </source>
</evidence>
<keyword evidence="4" id="KW-0762">Sugar transport</keyword>
<dbReference type="Pfam" id="PF00358">
    <property type="entry name" value="PTS_EIIA_1"/>
    <property type="match status" value="1"/>
</dbReference>
<feature type="transmembrane region" description="Helical" evidence="12">
    <location>
        <begin position="212"/>
        <end position="234"/>
    </location>
</feature>
<reference evidence="16 17" key="1">
    <citation type="submission" date="2020-08" db="EMBL/GenBank/DDBJ databases">
        <title>A Genomic Blueprint of the Chicken Gut Microbiome.</title>
        <authorList>
            <person name="Gilroy R."/>
            <person name="Ravi A."/>
            <person name="Getino M."/>
            <person name="Pursley I."/>
            <person name="Horton D.L."/>
            <person name="Alikhan N.-F."/>
            <person name="Baker D."/>
            <person name="Gharbi K."/>
            <person name="Hall N."/>
            <person name="Watson M."/>
            <person name="Adriaenssens E.M."/>
            <person name="Foster-Nyarko E."/>
            <person name="Jarju S."/>
            <person name="Secka A."/>
            <person name="Antonio M."/>
            <person name="Oren A."/>
            <person name="Chaudhuri R."/>
            <person name="La Ragione R.M."/>
            <person name="Hildebrand F."/>
            <person name="Pallen M.J."/>
        </authorList>
    </citation>
    <scope>NUCLEOTIDE SEQUENCE [LARGE SCALE GENOMIC DNA]</scope>
    <source>
        <strain evidence="16 17">Sa2BVA9</strain>
    </source>
</reference>
<dbReference type="NCBIfam" id="TIGR00826">
    <property type="entry name" value="EIIB_glc"/>
    <property type="match status" value="1"/>
</dbReference>
<evidence type="ECO:0000313" key="17">
    <source>
        <dbReference type="Proteomes" id="UP000608071"/>
    </source>
</evidence>
<evidence type="ECO:0000259" key="13">
    <source>
        <dbReference type="PROSITE" id="PS51093"/>
    </source>
</evidence>
<feature type="transmembrane region" description="Helical" evidence="12">
    <location>
        <begin position="395"/>
        <end position="422"/>
    </location>
</feature>
<evidence type="ECO:0000256" key="1">
    <source>
        <dbReference type="ARBA" id="ARBA00004651"/>
    </source>
</evidence>
<feature type="transmembrane region" description="Helical" evidence="12">
    <location>
        <begin position="179"/>
        <end position="200"/>
    </location>
</feature>
<dbReference type="Gene3D" id="2.70.70.10">
    <property type="entry name" value="Glucose Permease (Domain IIA)"/>
    <property type="match status" value="1"/>
</dbReference>
<evidence type="ECO:0000256" key="10">
    <source>
        <dbReference type="ARBA" id="ARBA00023136"/>
    </source>
</evidence>
<feature type="transmembrane region" description="Helical" evidence="12">
    <location>
        <begin position="112"/>
        <end position="133"/>
    </location>
</feature>
<evidence type="ECO:0000256" key="2">
    <source>
        <dbReference type="ARBA" id="ARBA00022448"/>
    </source>
</evidence>
<keyword evidence="9 12" id="KW-1133">Transmembrane helix</keyword>
<evidence type="ECO:0000259" key="15">
    <source>
        <dbReference type="PROSITE" id="PS51103"/>
    </source>
</evidence>
<protein>
    <submittedName>
        <fullName evidence="16">PTS beta-glucoside transporter subunit IIBCA</fullName>
    </submittedName>
</protein>
<dbReference type="PROSITE" id="PS51093">
    <property type="entry name" value="PTS_EIIA_TYPE_1"/>
    <property type="match status" value="1"/>
</dbReference>
<feature type="transmembrane region" description="Helical" evidence="12">
    <location>
        <begin position="255"/>
        <end position="278"/>
    </location>
</feature>
<dbReference type="PROSITE" id="PS01035">
    <property type="entry name" value="PTS_EIIB_TYPE_1_CYS"/>
    <property type="match status" value="1"/>
</dbReference>
<keyword evidence="17" id="KW-1185">Reference proteome</keyword>
<evidence type="ECO:0000256" key="11">
    <source>
        <dbReference type="PROSITE-ProRule" id="PRU00421"/>
    </source>
</evidence>
<evidence type="ECO:0000256" key="5">
    <source>
        <dbReference type="ARBA" id="ARBA00022679"/>
    </source>
</evidence>
<evidence type="ECO:0000256" key="8">
    <source>
        <dbReference type="ARBA" id="ARBA00022777"/>
    </source>
</evidence>
<dbReference type="CDD" id="cd00212">
    <property type="entry name" value="PTS_IIB_glc"/>
    <property type="match status" value="1"/>
</dbReference>
<proteinExistence type="predicted"/>
<feature type="domain" description="PTS EIIB type-1" evidence="14">
    <location>
        <begin position="5"/>
        <end position="88"/>
    </location>
</feature>
<accession>A0ABR8T1Z6</accession>
<evidence type="ECO:0000256" key="12">
    <source>
        <dbReference type="SAM" id="Phobius"/>
    </source>
</evidence>
<dbReference type="NCBIfam" id="TIGR01996">
    <property type="entry name" value="PTS-II-BC-sucr"/>
    <property type="match status" value="1"/>
</dbReference>
<dbReference type="InterPro" id="IPR001127">
    <property type="entry name" value="PTS_EIIA_1_perm"/>
</dbReference>
<dbReference type="SUPFAM" id="SSF55604">
    <property type="entry name" value="Glucose permease domain IIB"/>
    <property type="match status" value="1"/>
</dbReference>
<keyword evidence="6" id="KW-0598">Phosphotransferase system</keyword>
<keyword evidence="10 12" id="KW-0472">Membrane</keyword>
<organism evidence="16 17">
    <name type="scientific">Paenibacillus gallinarum</name>
    <dbReference type="NCBI Taxonomy" id="2762232"/>
    <lineage>
        <taxon>Bacteria</taxon>
        <taxon>Bacillati</taxon>
        <taxon>Bacillota</taxon>
        <taxon>Bacilli</taxon>
        <taxon>Bacillales</taxon>
        <taxon>Paenibacillaceae</taxon>
        <taxon>Paenibacillus</taxon>
    </lineage>
</organism>
<feature type="domain" description="PTS EIIC type-1" evidence="15">
    <location>
        <begin position="120"/>
        <end position="471"/>
    </location>
</feature>
<dbReference type="InterPro" id="IPR013013">
    <property type="entry name" value="PTS_EIIC_1"/>
</dbReference>
<keyword evidence="7 12" id="KW-0812">Transmembrane</keyword>
<dbReference type="PANTHER" id="PTHR30175">
    <property type="entry name" value="PHOSPHOTRANSFERASE SYSTEM TRANSPORT PROTEIN"/>
    <property type="match status" value="1"/>
</dbReference>
<comment type="subcellular location">
    <subcellularLocation>
        <location evidence="1">Cell membrane</location>
        <topology evidence="1">Multi-pass membrane protein</topology>
    </subcellularLocation>
</comment>
<dbReference type="RefSeq" id="WP_191801778.1">
    <property type="nucleotide sequence ID" value="NZ_JACSQL010000007.1"/>
</dbReference>
<dbReference type="NCBIfam" id="TIGR00830">
    <property type="entry name" value="PTBA"/>
    <property type="match status" value="1"/>
</dbReference>
<sequence>MSENREIAKQVIEAIGGKENVASFAHCATRLRIMVHDKELIDQDRVENIDKVKGAFFNAGQFQIIFGTGTVNRIFDEVEQLGIKGTSKEEVKNQGKKEGNIFQRAIRTFGDVFVPIIPVLVATGLFMGLRGLLTQEQVLALFGITAADISPNFLLFTEVLTDTAFAFLPALVAWSAFRVFGGSPVLGIVLGLMLVNPALPNAYNVANGSEEALYMFGLIPIVGYQGSVLPAFFVGFLGAKFEKFLRKRVPESIDLIVTPFITLLVIITLGLFAIGPVFHTVEDWVLHGTMFLLDLPLGISGLVIGFFNQIIVVTGVHHIFNFLEIQLLEKTGSNPFNAIITCSMAAQGAACLAVGLKTKNAKLKALALPSSFSSFLGISEPAIFGVNLRYMKPFVMALIGGAVGGFMASIFGLAGTGMAITVIPGTLLYLNNQLFLYILCNVVAMAIAFILTWMFGYKDDKIEAISEGVQSKESVQKTTTTSSVITSNTSETTAQKEDGYTLRFPSPITGKTIPLESVPDPAFAQKHMGEGYAIEPAEGKVYAPFDGVVAHLMNKSKHALILEHESGVQLLIHVGIDTVSLKGSGFKTHIQTGDSIKAGQLLLEFDMEYISEAGLSTITPVLIPSGIGEVAAMDVNTGIQTTANKDEIMVVQMNSK</sequence>
<gene>
    <name evidence="16" type="ORF">H9647_16075</name>
</gene>
<evidence type="ECO:0000256" key="9">
    <source>
        <dbReference type="ARBA" id="ARBA00022989"/>
    </source>
</evidence>
<evidence type="ECO:0000259" key="14">
    <source>
        <dbReference type="PROSITE" id="PS51098"/>
    </source>
</evidence>
<keyword evidence="2" id="KW-0813">Transport</keyword>
<keyword evidence="5" id="KW-0808">Transferase</keyword>
<dbReference type="PROSITE" id="PS51098">
    <property type="entry name" value="PTS_EIIB_TYPE_1"/>
    <property type="match status" value="1"/>
</dbReference>
<feature type="active site" description="Phosphocysteine intermediate; for EIIB activity" evidence="11">
    <location>
        <position position="27"/>
    </location>
</feature>
<dbReference type="PROSITE" id="PS51103">
    <property type="entry name" value="PTS_EIIC_TYPE_1"/>
    <property type="match status" value="1"/>
</dbReference>
<evidence type="ECO:0000256" key="7">
    <source>
        <dbReference type="ARBA" id="ARBA00022692"/>
    </source>
</evidence>
<dbReference type="InterPro" id="IPR011055">
    <property type="entry name" value="Dup_hybrid_motif"/>
</dbReference>
<feature type="transmembrane region" description="Helical" evidence="12">
    <location>
        <begin position="153"/>
        <end position="172"/>
    </location>
</feature>
<dbReference type="EMBL" id="JACSQL010000007">
    <property type="protein sequence ID" value="MBD7969583.1"/>
    <property type="molecule type" value="Genomic_DNA"/>
</dbReference>
<dbReference type="PANTHER" id="PTHR30175:SF7">
    <property type="entry name" value="NEGATIVE REGULATOR OF SACY ACTIVITY"/>
    <property type="match status" value="1"/>
</dbReference>
<keyword evidence="3" id="KW-1003">Cell membrane</keyword>
<dbReference type="SUPFAM" id="SSF51261">
    <property type="entry name" value="Duplicated hybrid motif"/>
    <property type="match status" value="1"/>
</dbReference>
<feature type="transmembrane region" description="Helical" evidence="12">
    <location>
        <begin position="298"/>
        <end position="323"/>
    </location>
</feature>
<dbReference type="Pfam" id="PF02378">
    <property type="entry name" value="PTS_EIIC"/>
    <property type="match status" value="1"/>
</dbReference>
<name>A0ABR8T1Z6_9BACL</name>
<dbReference type="InterPro" id="IPR018113">
    <property type="entry name" value="PTrfase_EIIB_Cys"/>
</dbReference>
<dbReference type="InterPro" id="IPR003352">
    <property type="entry name" value="PTS_EIIC"/>
</dbReference>
<dbReference type="InterPro" id="IPR001996">
    <property type="entry name" value="PTS_IIB_1"/>
</dbReference>
<feature type="domain" description="PTS EIIA type-1" evidence="13">
    <location>
        <begin position="520"/>
        <end position="625"/>
    </location>
</feature>
<feature type="transmembrane region" description="Helical" evidence="12">
    <location>
        <begin position="434"/>
        <end position="455"/>
    </location>
</feature>
<evidence type="ECO:0000256" key="3">
    <source>
        <dbReference type="ARBA" id="ARBA00022475"/>
    </source>
</evidence>
<dbReference type="Proteomes" id="UP000608071">
    <property type="component" value="Unassembled WGS sequence"/>
</dbReference>
<dbReference type="InterPro" id="IPR036878">
    <property type="entry name" value="Glu_permease_IIB"/>
</dbReference>
<keyword evidence="8" id="KW-0418">Kinase</keyword>
<dbReference type="Gene3D" id="3.30.1360.60">
    <property type="entry name" value="Glucose permease domain IIB"/>
    <property type="match status" value="1"/>
</dbReference>
<dbReference type="InterPro" id="IPR050558">
    <property type="entry name" value="PTS_Sugar-Specific_Components"/>
</dbReference>
<dbReference type="Pfam" id="PF00367">
    <property type="entry name" value="PTS_EIIB"/>
    <property type="match status" value="1"/>
</dbReference>
<dbReference type="PROSITE" id="PS00371">
    <property type="entry name" value="PTS_EIIA_TYPE_1_HIS"/>
    <property type="match status" value="1"/>
</dbReference>